<proteinExistence type="predicted"/>
<evidence type="ECO:0000313" key="3">
    <source>
        <dbReference type="Proteomes" id="UP000054166"/>
    </source>
</evidence>
<dbReference type="InParanoid" id="A0A0C3BR22"/>
<evidence type="ECO:0000256" key="1">
    <source>
        <dbReference type="SAM" id="MobiDB-lite"/>
    </source>
</evidence>
<dbReference type="STRING" id="765440.A0A0C3BR22"/>
<dbReference type="SUPFAM" id="SSF52540">
    <property type="entry name" value="P-loop containing nucleoside triphosphate hydrolases"/>
    <property type="match status" value="1"/>
</dbReference>
<dbReference type="OrthoDB" id="47330at2759"/>
<organism evidence="2 3">
    <name type="scientific">Piloderma croceum (strain F 1598)</name>
    <dbReference type="NCBI Taxonomy" id="765440"/>
    <lineage>
        <taxon>Eukaryota</taxon>
        <taxon>Fungi</taxon>
        <taxon>Dikarya</taxon>
        <taxon>Basidiomycota</taxon>
        <taxon>Agaricomycotina</taxon>
        <taxon>Agaricomycetes</taxon>
        <taxon>Agaricomycetidae</taxon>
        <taxon>Atheliales</taxon>
        <taxon>Atheliaceae</taxon>
        <taxon>Piloderma</taxon>
    </lineage>
</organism>
<accession>A0A0C3BR22</accession>
<dbReference type="EMBL" id="KN833008">
    <property type="protein sequence ID" value="KIM79757.1"/>
    <property type="molecule type" value="Genomic_DNA"/>
</dbReference>
<feature type="region of interest" description="Disordered" evidence="1">
    <location>
        <begin position="71"/>
        <end position="95"/>
    </location>
</feature>
<gene>
    <name evidence="2" type="ORF">PILCRDRAFT_98157</name>
</gene>
<reference evidence="3" key="2">
    <citation type="submission" date="2015-01" db="EMBL/GenBank/DDBJ databases">
        <title>Evolutionary Origins and Diversification of the Mycorrhizal Mutualists.</title>
        <authorList>
            <consortium name="DOE Joint Genome Institute"/>
            <consortium name="Mycorrhizal Genomics Consortium"/>
            <person name="Kohler A."/>
            <person name="Kuo A."/>
            <person name="Nagy L.G."/>
            <person name="Floudas D."/>
            <person name="Copeland A."/>
            <person name="Barry K.W."/>
            <person name="Cichocki N."/>
            <person name="Veneault-Fourrey C."/>
            <person name="LaButti K."/>
            <person name="Lindquist E.A."/>
            <person name="Lipzen A."/>
            <person name="Lundell T."/>
            <person name="Morin E."/>
            <person name="Murat C."/>
            <person name="Riley R."/>
            <person name="Ohm R."/>
            <person name="Sun H."/>
            <person name="Tunlid A."/>
            <person name="Henrissat B."/>
            <person name="Grigoriev I.V."/>
            <person name="Hibbett D.S."/>
            <person name="Martin F."/>
        </authorList>
    </citation>
    <scope>NUCLEOTIDE SEQUENCE [LARGE SCALE GENOMIC DNA]</scope>
    <source>
        <strain evidence="3">F 1598</strain>
    </source>
</reference>
<reference evidence="2 3" key="1">
    <citation type="submission" date="2014-04" db="EMBL/GenBank/DDBJ databases">
        <authorList>
            <consortium name="DOE Joint Genome Institute"/>
            <person name="Kuo A."/>
            <person name="Tarkka M."/>
            <person name="Buscot F."/>
            <person name="Kohler A."/>
            <person name="Nagy L.G."/>
            <person name="Floudas D."/>
            <person name="Copeland A."/>
            <person name="Barry K.W."/>
            <person name="Cichocki N."/>
            <person name="Veneault-Fourrey C."/>
            <person name="LaButti K."/>
            <person name="Lindquist E.A."/>
            <person name="Lipzen A."/>
            <person name="Lundell T."/>
            <person name="Morin E."/>
            <person name="Murat C."/>
            <person name="Sun H."/>
            <person name="Tunlid A."/>
            <person name="Henrissat B."/>
            <person name="Grigoriev I.V."/>
            <person name="Hibbett D.S."/>
            <person name="Martin F."/>
            <person name="Nordberg H.P."/>
            <person name="Cantor M.N."/>
            <person name="Hua S.X."/>
        </authorList>
    </citation>
    <scope>NUCLEOTIDE SEQUENCE [LARGE SCALE GENOMIC DNA]</scope>
    <source>
        <strain evidence="2 3">F 1598</strain>
    </source>
</reference>
<sequence>MHAIATPAPTLLFAIASDDVAQVNRVLESGDAGPNDQVEPQSALAFTLTNDQLHHKMEIVKALLAFGADPSDLKNPELNPPRRNVASGDGRGEAITQSPVLDNVDPATGYYITRAASPSTRRISQMIHRSFFRPLTKVRYDLVGQDCALGQLFRVLSMNVQLSSVAPTVILLRGPSGHGKIGSLLGIPTHIVNMTTLRSTHDLWQSFSMSPYKEIEKTEDEKALWSLLMPWELGRCSVKTGKRHIDVRNVIWLGTSNVGEDLVFDYDASRHNPETATTREEYIELISLLRPRVSAQSGASLLSRVTTVLPFVPFSRDENMAITAETLYSLGGDQVETMSPQDIESLISRALKSYLAVEGARSLYRAVSNKSIEFP</sequence>
<dbReference type="AlphaFoldDB" id="A0A0C3BR22"/>
<evidence type="ECO:0008006" key="4">
    <source>
        <dbReference type="Google" id="ProtNLM"/>
    </source>
</evidence>
<protein>
    <recommendedName>
        <fullName evidence="4">ATPase dynein-related AAA domain-containing protein</fullName>
    </recommendedName>
</protein>
<dbReference type="InterPro" id="IPR027417">
    <property type="entry name" value="P-loop_NTPase"/>
</dbReference>
<evidence type="ECO:0000313" key="2">
    <source>
        <dbReference type="EMBL" id="KIM79757.1"/>
    </source>
</evidence>
<name>A0A0C3BR22_PILCF</name>
<dbReference type="HOGENOM" id="CLU_035837_0_0_1"/>
<keyword evidence="3" id="KW-1185">Reference proteome</keyword>
<dbReference type="Proteomes" id="UP000054166">
    <property type="component" value="Unassembled WGS sequence"/>
</dbReference>